<dbReference type="Proteomes" id="UP001236585">
    <property type="component" value="Chromosome"/>
</dbReference>
<dbReference type="RefSeq" id="WP_285188525.1">
    <property type="nucleotide sequence ID" value="NZ_CP126981.1"/>
</dbReference>
<evidence type="ECO:0000313" key="1">
    <source>
        <dbReference type="EMBL" id="WIM88365.1"/>
    </source>
</evidence>
<gene>
    <name evidence="1" type="ORF">PT015_02315</name>
</gene>
<proteinExistence type="predicted"/>
<keyword evidence="2" id="KW-1185">Reference proteome</keyword>
<sequence>MDPGQYPELNAVFYTADPAEFIRMRIEALSLMACTDEQLGPLFGANRIVGAAHFGSMPPPSPDARQRYIRMEAVMIANHASETLLRMFFAHVEHPECPWLGMSASTHFGEYKNKVATVLNSGFDREAIATVFLGGVSRVDAVVQLTDAEFEDAIDGLQLLLIDCANRVLDDAFVYNAVKHGVSAVAVDDDEAKMTWQPLNGEPVIMHEGPTHVYLHKAASHDAPKTEAHWWLTMEDSNPGRELSVSVLITRALGSLWDVARRRYLGESGTINYVSNGAVGMTVYGITMGAMNRLKRAVHELIKVRPDGNVDSTQHRVVRYDIPREWSLAGAAATAEERTVALPARERDRHLYSTGELSYLPITPRGFQRG</sequence>
<reference evidence="1 2" key="1">
    <citation type="journal article" date="2023" name="Microbiol. Resour. Announc.">
        <title>Complete Genome Sequence of Mycobacterium wuenschmanii, a novel Nontuberculous Mycobacterium Isolated from a captive population of Amazon Milk Frogs.</title>
        <authorList>
            <person name="Hicks J."/>
            <person name="Zeineldin M."/>
            <person name="Ward H."/>
            <person name="Wuenschmann A."/>
            <person name="Camp P."/>
            <person name="Farrell D."/>
            <person name="Lehman K."/>
            <person name="Thacker T."/>
            <person name="Cuthbert E."/>
        </authorList>
    </citation>
    <scope>NUCLEOTIDE SEQUENCE [LARGE SCALE GENOMIC DNA]</scope>
    <source>
        <strain evidence="1 2">Wuenschmanii</strain>
    </source>
</reference>
<dbReference type="EMBL" id="CP126981">
    <property type="protein sequence ID" value="WIM88365.1"/>
    <property type="molecule type" value="Genomic_DNA"/>
</dbReference>
<evidence type="ECO:0000313" key="2">
    <source>
        <dbReference type="Proteomes" id="UP001236585"/>
    </source>
</evidence>
<organism evidence="1 2">
    <name type="scientific">Candidatus Mycobacterium wuenschmannii</name>
    <dbReference type="NCBI Taxonomy" id="3027808"/>
    <lineage>
        <taxon>Bacteria</taxon>
        <taxon>Bacillati</taxon>
        <taxon>Actinomycetota</taxon>
        <taxon>Actinomycetes</taxon>
        <taxon>Mycobacteriales</taxon>
        <taxon>Mycobacteriaceae</taxon>
        <taxon>Mycobacterium</taxon>
    </lineage>
</organism>
<name>A0ABY8VXL2_9MYCO</name>
<protein>
    <submittedName>
        <fullName evidence="1">Uncharacterized protein</fullName>
    </submittedName>
</protein>
<accession>A0ABY8VXL2</accession>